<evidence type="ECO:0000256" key="1">
    <source>
        <dbReference type="SAM" id="Phobius"/>
    </source>
</evidence>
<dbReference type="NCBIfam" id="TIGR04383">
    <property type="entry name" value="acidic_w_LPXTA"/>
    <property type="match status" value="1"/>
</dbReference>
<evidence type="ECO:0000313" key="3">
    <source>
        <dbReference type="EMBL" id="QAT66645.1"/>
    </source>
</evidence>
<evidence type="ECO:0000256" key="2">
    <source>
        <dbReference type="SAM" id="SignalP"/>
    </source>
</evidence>
<sequence length="331" mass="37599">MKKRMMAFLICALFLVPSAEAFAAPKQSELNEYLGEIGMTEKELEAYLQDTYDESLKGFESAEELRDFLGERLDEKRLASYLKDYGLNEKEAVKLLVDNGYMEEGQSILDAFMFEYELDDALWNVTTDEGDAAIENPFQELGVDDQEWERLIKHLRSVREKNPNLEDELMAIGERLEAVADFETVTELKAKDIAQMLSILHDLQQTLEVKTKYYLVKDGKKKEVSLTTPVSADELKGASLLVQVYDLEGNFILDVLLTPDMIGSDLFHETGAKVKQTQTAVQHDTKKQHVKKTVRGAKLPKTAGHYAEWSILGFVLILSGFFLIRRLRKAA</sequence>
<dbReference type="AlphaFoldDB" id="A0AAJ4D3J6"/>
<feature type="signal peptide" evidence="2">
    <location>
        <begin position="1"/>
        <end position="23"/>
    </location>
</feature>
<organism evidence="3 4">
    <name type="scientific">Bacillus glycinifermentans</name>
    <dbReference type="NCBI Taxonomy" id="1664069"/>
    <lineage>
        <taxon>Bacteria</taxon>
        <taxon>Bacillati</taxon>
        <taxon>Bacillota</taxon>
        <taxon>Bacilli</taxon>
        <taxon>Bacillales</taxon>
        <taxon>Bacillaceae</taxon>
        <taxon>Bacillus</taxon>
    </lineage>
</organism>
<keyword evidence="1" id="KW-0472">Membrane</keyword>
<feature type="chain" id="PRO_5042618563" evidence="2">
    <location>
        <begin position="24"/>
        <end position="331"/>
    </location>
</feature>
<name>A0AAJ4D3J6_9BACI</name>
<gene>
    <name evidence="3" type="ORF">EQZ20_18360</name>
</gene>
<accession>A0AAJ4D3J6</accession>
<reference evidence="3 4" key="1">
    <citation type="submission" date="2019-01" db="EMBL/GenBank/DDBJ databases">
        <title>Genome sequence of Bacillus glycinifermentans SRCM103574.</title>
        <authorList>
            <person name="Kong H.-J."/>
            <person name="Jeong S.-Y."/>
            <person name="Jeong D.-Y."/>
        </authorList>
    </citation>
    <scope>NUCLEOTIDE SEQUENCE [LARGE SCALE GENOMIC DNA]</scope>
    <source>
        <strain evidence="3 4">SRCM103574</strain>
    </source>
</reference>
<dbReference type="Proteomes" id="UP000288675">
    <property type="component" value="Chromosome"/>
</dbReference>
<dbReference type="EMBL" id="CP035232">
    <property type="protein sequence ID" value="QAT66645.1"/>
    <property type="molecule type" value="Genomic_DNA"/>
</dbReference>
<dbReference type="InterPro" id="IPR030832">
    <property type="entry name" value="Acidic_LPXTA"/>
</dbReference>
<dbReference type="GeneID" id="82854640"/>
<feature type="transmembrane region" description="Helical" evidence="1">
    <location>
        <begin position="306"/>
        <end position="324"/>
    </location>
</feature>
<keyword evidence="2" id="KW-0732">Signal</keyword>
<keyword evidence="1" id="KW-0812">Transmembrane</keyword>
<evidence type="ECO:0000313" key="4">
    <source>
        <dbReference type="Proteomes" id="UP000288675"/>
    </source>
</evidence>
<dbReference type="RefSeq" id="WP_046132334.1">
    <property type="nucleotide sequence ID" value="NZ_CP035232.1"/>
</dbReference>
<protein>
    <submittedName>
        <fullName evidence="3">Processed acidic surface protein</fullName>
    </submittedName>
</protein>
<keyword evidence="1" id="KW-1133">Transmembrane helix</keyword>
<proteinExistence type="predicted"/>
<dbReference type="KEGG" id="bgy:BGLY_3649"/>